<evidence type="ECO:0000313" key="2">
    <source>
        <dbReference type="Proteomes" id="UP001500827"/>
    </source>
</evidence>
<dbReference type="EMBL" id="BAABBM010000001">
    <property type="protein sequence ID" value="GAA3894382.1"/>
    <property type="molecule type" value="Genomic_DNA"/>
</dbReference>
<reference evidence="2" key="1">
    <citation type="journal article" date="2019" name="Int. J. Syst. Evol. Microbiol.">
        <title>The Global Catalogue of Microorganisms (GCM) 10K type strain sequencing project: providing services to taxonomists for standard genome sequencing and annotation.</title>
        <authorList>
            <consortium name="The Broad Institute Genomics Platform"/>
            <consortium name="The Broad Institute Genome Sequencing Center for Infectious Disease"/>
            <person name="Wu L."/>
            <person name="Ma J."/>
        </authorList>
    </citation>
    <scope>NUCLEOTIDE SEQUENCE [LARGE SCALE GENOMIC DNA]</scope>
    <source>
        <strain evidence="2">JCM 17543</strain>
    </source>
</reference>
<keyword evidence="2" id="KW-1185">Reference proteome</keyword>
<organism evidence="1 2">
    <name type="scientific">Sphingomonas limnosediminicola</name>
    <dbReference type="NCBI Taxonomy" id="940133"/>
    <lineage>
        <taxon>Bacteria</taxon>
        <taxon>Pseudomonadati</taxon>
        <taxon>Pseudomonadota</taxon>
        <taxon>Alphaproteobacteria</taxon>
        <taxon>Sphingomonadales</taxon>
        <taxon>Sphingomonadaceae</taxon>
        <taxon>Sphingomonas</taxon>
    </lineage>
</organism>
<gene>
    <name evidence="1" type="ORF">GCM10022276_11930</name>
</gene>
<dbReference type="Proteomes" id="UP001500827">
    <property type="component" value="Unassembled WGS sequence"/>
</dbReference>
<sequence length="115" mass="11720">MLNVRLNAARKIADALIPSEADIETAIASTSRLIAAIAEGRAETNLPVAMGQDSLAALSATMAALIEARGKIATAHQALAQDRIDAGLRAYGMGDVSDCPSTGALGLVEMSRSAA</sequence>
<protein>
    <submittedName>
        <fullName evidence="1">Uncharacterized protein</fullName>
    </submittedName>
</protein>
<accession>A0ABP7L4V7</accession>
<dbReference type="RefSeq" id="WP_344698765.1">
    <property type="nucleotide sequence ID" value="NZ_BAABBM010000001.1"/>
</dbReference>
<evidence type="ECO:0000313" key="1">
    <source>
        <dbReference type="EMBL" id="GAA3894382.1"/>
    </source>
</evidence>
<comment type="caution">
    <text evidence="1">The sequence shown here is derived from an EMBL/GenBank/DDBJ whole genome shotgun (WGS) entry which is preliminary data.</text>
</comment>
<name>A0ABP7L4V7_9SPHN</name>
<proteinExistence type="predicted"/>